<dbReference type="InterPro" id="IPR019847">
    <property type="entry name" value="Gliding_motility_assoc_GldN"/>
</dbReference>
<accession>A0ABS3TLM0</accession>
<gene>
    <name evidence="1" type="ORF">J4D97_23375</name>
</gene>
<evidence type="ECO:0000313" key="1">
    <source>
        <dbReference type="EMBL" id="MBO3273600.1"/>
    </source>
</evidence>
<dbReference type="EMBL" id="JAGETX010000149">
    <property type="protein sequence ID" value="MBO3273600.1"/>
    <property type="molecule type" value="Genomic_DNA"/>
</dbReference>
<organism evidence="1 2">
    <name type="scientific">Hymenobacter defluvii</name>
    <dbReference type="NCBI Taxonomy" id="2054411"/>
    <lineage>
        <taxon>Bacteria</taxon>
        <taxon>Pseudomonadati</taxon>
        <taxon>Bacteroidota</taxon>
        <taxon>Cytophagia</taxon>
        <taxon>Cytophagales</taxon>
        <taxon>Hymenobacteraceae</taxon>
        <taxon>Hymenobacter</taxon>
    </lineage>
</organism>
<dbReference type="Pfam" id="PF19841">
    <property type="entry name" value="GldN"/>
    <property type="match status" value="1"/>
</dbReference>
<sequence>SKTIWRAVDLREKQNKPMFAEGKEISRIILDAVKRGELQAYANDSLTRTLTPAQVQANASYVEETQGLTDAEKAAGFTDA</sequence>
<name>A0ABS3TLM0_9BACT</name>
<protein>
    <submittedName>
        <fullName evidence="1">Gliding motility protein GldN</fullName>
    </submittedName>
</protein>
<keyword evidence="2" id="KW-1185">Reference proteome</keyword>
<feature type="non-terminal residue" evidence="1">
    <location>
        <position position="80"/>
    </location>
</feature>
<evidence type="ECO:0000313" key="2">
    <source>
        <dbReference type="Proteomes" id="UP000670527"/>
    </source>
</evidence>
<reference evidence="1 2" key="1">
    <citation type="submission" date="2021-03" db="EMBL/GenBank/DDBJ databases">
        <authorList>
            <person name="Kim M.K."/>
        </authorList>
    </citation>
    <scope>NUCLEOTIDE SEQUENCE [LARGE SCALE GENOMIC DNA]</scope>
    <source>
        <strain evidence="1 2">BT507</strain>
    </source>
</reference>
<comment type="caution">
    <text evidence="1">The sequence shown here is derived from an EMBL/GenBank/DDBJ whole genome shotgun (WGS) entry which is preliminary data.</text>
</comment>
<dbReference type="Proteomes" id="UP000670527">
    <property type="component" value="Unassembled WGS sequence"/>
</dbReference>
<proteinExistence type="predicted"/>
<feature type="non-terminal residue" evidence="1">
    <location>
        <position position="1"/>
    </location>
</feature>